<accession>A0A1F5P8R6</accession>
<sequence>MAQKELAKAYNPTEAEERIYKLWEESGFFNPDNLPDAKKREPFTIIMPPPNANAPLHVGHALFLTIEDILIRFNRMQGRRALWLPGSDHAGFETQVVFEKKLEKEGRSRFKMERKELYKEIWDFVQNNKHISEQGIKRMGSSCDWSRNTFTLDPAIIEIVYETFEQMYKDGLVYRGQRISNWCIKHQTSLSDLETKYEERSEPLYYLKYGPFTIATARPETKFGDKYVVMHPEDKRYTQYKHGDKIEVEWINGKITATIIKDEAIDQEFGTGVMTITPWHDPIDFEIAQRHGLDKEQIIDKLGRLLPVAGEFQDMKIKEARPLIVEKLKTKSLLEKVDEDYKHNVQLCYKCNSVIEPQIIPQWFVAMTKSLKDGRPSLRDMALQATENNEVKIIPERFEKVYTHWMQNLRDWAISRQIAWGIPFPVWYCNVERANMPRIHFADFTVEQVLNGKTKTYRLKNKGHNISDKVRLVNKTTQEVFGYATITNVEIKKIKDIDLSDKAHYSTYKNLDELLVAFKRHYPPDQKIDGETESYIYDYAFEALSPENTKDGCGQIIISGEAPKKCPVCKNKNLTQDPDTFDTWFSSGQWPYATLMAQGKKDFETYYPTQVMETGWDILFFWVARMIMFGIYKTGQKPFSTVFLHGIVRDKDRQKMSKSKGNVVDPLGVIDTYGTDALRFALIFSTSAGTDIPLSEDKVKGMKHFANKVWNIARFVLTNLEKSKNKKQKTKLQPKTENDKKILEQLEQTIKEVTNNLENFRLHEAAQSIYQFTWRDFADVYIEASKKQLSNSMELDSGKSSAAKTSAELRENTQRILLYCLQNILKLLHPFMPFVTEEIWQQMENEQLLMVETWPRLR</sequence>
<evidence type="ECO:0000256" key="9">
    <source>
        <dbReference type="ARBA" id="ARBA00047552"/>
    </source>
</evidence>
<dbReference type="SUPFAM" id="SSF47323">
    <property type="entry name" value="Anticodon-binding domain of a subclass of class I aminoacyl-tRNA synthetases"/>
    <property type="match status" value="1"/>
</dbReference>
<dbReference type="STRING" id="1817832.A3J48_02410"/>
<proteinExistence type="inferred from homology"/>
<protein>
    <recommendedName>
        <fullName evidence="1">valine--tRNA ligase</fullName>
        <ecNumber evidence="1">6.1.1.9</ecNumber>
    </recommendedName>
    <alternativeName>
        <fullName evidence="8">Valyl-tRNA synthetase</fullName>
    </alternativeName>
</protein>
<dbReference type="GO" id="GO:0005524">
    <property type="term" value="F:ATP binding"/>
    <property type="evidence" value="ECO:0007669"/>
    <property type="project" value="UniProtKB-KW"/>
</dbReference>
<evidence type="ECO:0000256" key="4">
    <source>
        <dbReference type="ARBA" id="ARBA00022741"/>
    </source>
</evidence>
<comment type="caution">
    <text evidence="14">The sequence shown here is derived from an EMBL/GenBank/DDBJ whole genome shotgun (WGS) entry which is preliminary data.</text>
</comment>
<comment type="catalytic activity">
    <reaction evidence="9">
        <text>tRNA(Val) + L-valine + ATP = L-valyl-tRNA(Val) + AMP + diphosphate</text>
        <dbReference type="Rhea" id="RHEA:10704"/>
        <dbReference type="Rhea" id="RHEA-COMP:9672"/>
        <dbReference type="Rhea" id="RHEA-COMP:9708"/>
        <dbReference type="ChEBI" id="CHEBI:30616"/>
        <dbReference type="ChEBI" id="CHEBI:33019"/>
        <dbReference type="ChEBI" id="CHEBI:57762"/>
        <dbReference type="ChEBI" id="CHEBI:78442"/>
        <dbReference type="ChEBI" id="CHEBI:78537"/>
        <dbReference type="ChEBI" id="CHEBI:456215"/>
        <dbReference type="EC" id="6.1.1.9"/>
    </reaction>
</comment>
<dbReference type="GO" id="GO:0004832">
    <property type="term" value="F:valine-tRNA ligase activity"/>
    <property type="evidence" value="ECO:0007669"/>
    <property type="project" value="UniProtKB-EC"/>
</dbReference>
<evidence type="ECO:0000259" key="12">
    <source>
        <dbReference type="Pfam" id="PF00133"/>
    </source>
</evidence>
<evidence type="ECO:0000256" key="1">
    <source>
        <dbReference type="ARBA" id="ARBA00013169"/>
    </source>
</evidence>
<dbReference type="InterPro" id="IPR002300">
    <property type="entry name" value="aa-tRNA-synth_Ia"/>
</dbReference>
<dbReference type="PANTHER" id="PTHR11946:SF93">
    <property type="entry name" value="VALINE--TRNA LIGASE, CHLOROPLASTIC_MITOCHONDRIAL 2"/>
    <property type="match status" value="1"/>
</dbReference>
<dbReference type="InterPro" id="IPR001412">
    <property type="entry name" value="aa-tRNA-synth_I_CS"/>
</dbReference>
<dbReference type="EC" id="6.1.1.9" evidence="1"/>
<evidence type="ECO:0000256" key="2">
    <source>
        <dbReference type="ARBA" id="ARBA00022490"/>
    </source>
</evidence>
<evidence type="ECO:0000256" key="10">
    <source>
        <dbReference type="RuleBase" id="RU363035"/>
    </source>
</evidence>
<dbReference type="Gene3D" id="1.10.730.10">
    <property type="entry name" value="Isoleucyl-tRNA Synthetase, Domain 1"/>
    <property type="match status" value="1"/>
</dbReference>
<dbReference type="PRINTS" id="PR00986">
    <property type="entry name" value="TRNASYNTHVAL"/>
</dbReference>
<feature type="domain" description="Aminoacyl-tRNA synthetase class Ia" evidence="12">
    <location>
        <begin position="568"/>
        <end position="694"/>
    </location>
</feature>
<organism evidence="14 15">
    <name type="scientific">Candidatus Doudnabacteria bacterium RIFCSPHIGHO2_02_FULL_46_11</name>
    <dbReference type="NCBI Taxonomy" id="1817832"/>
    <lineage>
        <taxon>Bacteria</taxon>
        <taxon>Candidatus Doudnaibacteriota</taxon>
    </lineage>
</organism>
<dbReference type="InterPro" id="IPR002303">
    <property type="entry name" value="Valyl-tRNA_ligase"/>
</dbReference>
<dbReference type="GO" id="GO:0005829">
    <property type="term" value="C:cytosol"/>
    <property type="evidence" value="ECO:0007669"/>
    <property type="project" value="TreeGrafter"/>
</dbReference>
<evidence type="ECO:0000313" key="15">
    <source>
        <dbReference type="Proteomes" id="UP000176786"/>
    </source>
</evidence>
<keyword evidence="2" id="KW-0963">Cytoplasm</keyword>
<dbReference type="CDD" id="cd07962">
    <property type="entry name" value="Anticodon_Ia_Val"/>
    <property type="match status" value="1"/>
</dbReference>
<reference evidence="14 15" key="1">
    <citation type="journal article" date="2016" name="Nat. Commun.">
        <title>Thousands of microbial genomes shed light on interconnected biogeochemical processes in an aquifer system.</title>
        <authorList>
            <person name="Anantharaman K."/>
            <person name="Brown C.T."/>
            <person name="Hug L.A."/>
            <person name="Sharon I."/>
            <person name="Castelle C.J."/>
            <person name="Probst A.J."/>
            <person name="Thomas B.C."/>
            <person name="Singh A."/>
            <person name="Wilkins M.J."/>
            <person name="Karaoz U."/>
            <person name="Brodie E.L."/>
            <person name="Williams K.H."/>
            <person name="Hubbard S.S."/>
            <person name="Banfield J.F."/>
        </authorList>
    </citation>
    <scope>NUCLEOTIDE SEQUENCE [LARGE SCALE GENOMIC DNA]</scope>
</reference>
<dbReference type="InterPro" id="IPR013155">
    <property type="entry name" value="M/V/L/I-tRNA-synth_anticd-bd"/>
</dbReference>
<evidence type="ECO:0000313" key="14">
    <source>
        <dbReference type="EMBL" id="OGE86327.1"/>
    </source>
</evidence>
<comment type="similarity">
    <text evidence="10">Belongs to the class-I aminoacyl-tRNA synthetase family.</text>
</comment>
<feature type="coiled-coil region" evidence="11">
    <location>
        <begin position="736"/>
        <end position="763"/>
    </location>
</feature>
<dbReference type="InterPro" id="IPR015947">
    <property type="entry name" value="PUA-like_sf"/>
</dbReference>
<dbReference type="Pfam" id="PF00133">
    <property type="entry name" value="tRNA-synt_1"/>
    <property type="match status" value="2"/>
</dbReference>
<dbReference type="PANTHER" id="PTHR11946">
    <property type="entry name" value="VALYL-TRNA SYNTHETASES"/>
    <property type="match status" value="1"/>
</dbReference>
<dbReference type="InterPro" id="IPR033705">
    <property type="entry name" value="Anticodon_Ia_Val"/>
</dbReference>
<evidence type="ECO:0000256" key="5">
    <source>
        <dbReference type="ARBA" id="ARBA00022840"/>
    </source>
</evidence>
<dbReference type="Gene3D" id="3.40.50.620">
    <property type="entry name" value="HUPs"/>
    <property type="match status" value="3"/>
</dbReference>
<dbReference type="GO" id="GO:0002161">
    <property type="term" value="F:aminoacyl-tRNA deacylase activity"/>
    <property type="evidence" value="ECO:0007669"/>
    <property type="project" value="InterPro"/>
</dbReference>
<dbReference type="EMBL" id="MFES01000003">
    <property type="protein sequence ID" value="OGE86327.1"/>
    <property type="molecule type" value="Genomic_DNA"/>
</dbReference>
<keyword evidence="11" id="KW-0175">Coiled coil</keyword>
<dbReference type="InterPro" id="IPR009080">
    <property type="entry name" value="tRNAsynth_Ia_anticodon-bd"/>
</dbReference>
<keyword evidence="4 10" id="KW-0547">Nucleotide-binding</keyword>
<keyword evidence="3 10" id="KW-0436">Ligase</keyword>
<dbReference type="SUPFAM" id="SSF52374">
    <property type="entry name" value="Nucleotidylyl transferase"/>
    <property type="match status" value="1"/>
</dbReference>
<dbReference type="PROSITE" id="PS00178">
    <property type="entry name" value="AA_TRNA_LIGASE_I"/>
    <property type="match status" value="1"/>
</dbReference>
<evidence type="ECO:0000256" key="7">
    <source>
        <dbReference type="ARBA" id="ARBA00023146"/>
    </source>
</evidence>
<evidence type="ECO:0000259" key="13">
    <source>
        <dbReference type="Pfam" id="PF08264"/>
    </source>
</evidence>
<evidence type="ECO:0000256" key="11">
    <source>
        <dbReference type="SAM" id="Coils"/>
    </source>
</evidence>
<evidence type="ECO:0000256" key="3">
    <source>
        <dbReference type="ARBA" id="ARBA00022598"/>
    </source>
</evidence>
<dbReference type="Pfam" id="PF08264">
    <property type="entry name" value="Anticodon_1"/>
    <property type="match status" value="1"/>
</dbReference>
<keyword evidence="6 10" id="KW-0648">Protein biosynthesis</keyword>
<gene>
    <name evidence="14" type="ORF">A3J48_02410</name>
</gene>
<dbReference type="Proteomes" id="UP000176786">
    <property type="component" value="Unassembled WGS sequence"/>
</dbReference>
<dbReference type="SUPFAM" id="SSF88697">
    <property type="entry name" value="PUA domain-like"/>
    <property type="match status" value="1"/>
</dbReference>
<keyword evidence="7 10" id="KW-0030">Aminoacyl-tRNA synthetase</keyword>
<dbReference type="InterPro" id="IPR014729">
    <property type="entry name" value="Rossmann-like_a/b/a_fold"/>
</dbReference>
<evidence type="ECO:0000256" key="6">
    <source>
        <dbReference type="ARBA" id="ARBA00022917"/>
    </source>
</evidence>
<keyword evidence="5 10" id="KW-0067">ATP-binding</keyword>
<feature type="domain" description="Aminoacyl-tRNA synthetase class Ia" evidence="12">
    <location>
        <begin position="19"/>
        <end position="467"/>
    </location>
</feature>
<name>A0A1F5P8R6_9BACT</name>
<evidence type="ECO:0000256" key="8">
    <source>
        <dbReference type="ARBA" id="ARBA00029936"/>
    </source>
</evidence>
<dbReference type="GO" id="GO:0006438">
    <property type="term" value="P:valyl-tRNA aminoacylation"/>
    <property type="evidence" value="ECO:0007669"/>
    <property type="project" value="InterPro"/>
</dbReference>
<dbReference type="InterPro" id="IPR009008">
    <property type="entry name" value="Val/Leu/Ile-tRNA-synth_edit"/>
</dbReference>
<dbReference type="SUPFAM" id="SSF50677">
    <property type="entry name" value="ValRS/IleRS/LeuRS editing domain"/>
    <property type="match status" value="1"/>
</dbReference>
<feature type="domain" description="Methionyl/Valyl/Leucyl/Isoleucyl-tRNA synthetase anticodon-binding" evidence="13">
    <location>
        <begin position="739"/>
        <end position="855"/>
    </location>
</feature>
<dbReference type="AlphaFoldDB" id="A0A1F5P8R6"/>